<protein>
    <submittedName>
        <fullName evidence="2">Uncharacterized protein LOC108558919 isoform X2</fullName>
    </submittedName>
</protein>
<sequence>MISTTPSKIRVRDTIQNLARKGHRTGRRGIINLKDTLIKVHTPENRLTFGKRCKVVGKK</sequence>
<dbReference type="GeneID" id="108558919"/>
<proteinExistence type="predicted"/>
<name>A0ABM1MA73_NICVS</name>
<gene>
    <name evidence="2" type="primary">LOC108558919</name>
</gene>
<dbReference type="RefSeq" id="XP_017771473.1">
    <property type="nucleotide sequence ID" value="XM_017915984.1"/>
</dbReference>
<keyword evidence="1" id="KW-1185">Reference proteome</keyword>
<evidence type="ECO:0000313" key="1">
    <source>
        <dbReference type="Proteomes" id="UP000695000"/>
    </source>
</evidence>
<dbReference type="Proteomes" id="UP000695000">
    <property type="component" value="Unplaced"/>
</dbReference>
<organism evidence="1 2">
    <name type="scientific">Nicrophorus vespilloides</name>
    <name type="common">Boreal carrion beetle</name>
    <dbReference type="NCBI Taxonomy" id="110193"/>
    <lineage>
        <taxon>Eukaryota</taxon>
        <taxon>Metazoa</taxon>
        <taxon>Ecdysozoa</taxon>
        <taxon>Arthropoda</taxon>
        <taxon>Hexapoda</taxon>
        <taxon>Insecta</taxon>
        <taxon>Pterygota</taxon>
        <taxon>Neoptera</taxon>
        <taxon>Endopterygota</taxon>
        <taxon>Coleoptera</taxon>
        <taxon>Polyphaga</taxon>
        <taxon>Staphyliniformia</taxon>
        <taxon>Silphidae</taxon>
        <taxon>Nicrophorinae</taxon>
        <taxon>Nicrophorus</taxon>
    </lineage>
</organism>
<accession>A0ABM1MA73</accession>
<reference evidence="2" key="1">
    <citation type="submission" date="2025-08" db="UniProtKB">
        <authorList>
            <consortium name="RefSeq"/>
        </authorList>
    </citation>
    <scope>IDENTIFICATION</scope>
    <source>
        <tissue evidence="2">Whole Larva</tissue>
    </source>
</reference>
<evidence type="ECO:0000313" key="2">
    <source>
        <dbReference type="RefSeq" id="XP_017771473.1"/>
    </source>
</evidence>